<evidence type="ECO:0000256" key="1">
    <source>
        <dbReference type="SAM" id="Phobius"/>
    </source>
</evidence>
<evidence type="ECO:0000313" key="2">
    <source>
        <dbReference type="EMBL" id="SEO38636.1"/>
    </source>
</evidence>
<keyword evidence="3" id="KW-1185">Reference proteome</keyword>
<organism evidence="2 3">
    <name type="scientific">Denitrobacterium detoxificans</name>
    <dbReference type="NCBI Taxonomy" id="79604"/>
    <lineage>
        <taxon>Bacteria</taxon>
        <taxon>Bacillati</taxon>
        <taxon>Actinomycetota</taxon>
        <taxon>Coriobacteriia</taxon>
        <taxon>Eggerthellales</taxon>
        <taxon>Eggerthellaceae</taxon>
        <taxon>Denitrobacterium</taxon>
    </lineage>
</organism>
<evidence type="ECO:0000313" key="3">
    <source>
        <dbReference type="Proteomes" id="UP000182975"/>
    </source>
</evidence>
<name>A0A172RZZ0_9ACTN</name>
<dbReference type="KEGG" id="ddt:AAY81_09395"/>
<dbReference type="RefSeq" id="WP_066664355.1">
    <property type="nucleotide sequence ID" value="NZ_CP011402.1"/>
</dbReference>
<proteinExistence type="predicted"/>
<dbReference type="PATRIC" id="fig|79604.3.peg.1885"/>
<dbReference type="EMBL" id="FOEC01000001">
    <property type="protein sequence ID" value="SEO38636.1"/>
    <property type="molecule type" value="Genomic_DNA"/>
</dbReference>
<gene>
    <name evidence="2" type="ORF">SAMN02910314_00076</name>
</gene>
<keyword evidence="1" id="KW-1133">Transmembrane helix</keyword>
<keyword evidence="1" id="KW-0812">Transmembrane</keyword>
<dbReference type="Proteomes" id="UP000182975">
    <property type="component" value="Unassembled WGS sequence"/>
</dbReference>
<protein>
    <submittedName>
        <fullName evidence="2">Uncharacterized protein</fullName>
    </submittedName>
</protein>
<sequence length="118" mass="12224">MQQVALLFMGGARGRRPRVAALLALLALFAAAVGELLEGHECTGDGCVLCLIAACAHVLLAVCAGFALAQTVLGFVFNPPRLGLSVPVITRALSSFVHRTPLARTAETPVSSGVCLRI</sequence>
<keyword evidence="1" id="KW-0472">Membrane</keyword>
<dbReference type="STRING" id="79604.AAY81_09395"/>
<feature type="transmembrane region" description="Helical" evidence="1">
    <location>
        <begin position="50"/>
        <end position="77"/>
    </location>
</feature>
<accession>A0A172RZZ0</accession>
<dbReference type="AlphaFoldDB" id="A0A172RZZ0"/>
<reference evidence="3" key="1">
    <citation type="submission" date="2016-10" db="EMBL/GenBank/DDBJ databases">
        <authorList>
            <person name="Varghese N."/>
        </authorList>
    </citation>
    <scope>NUCLEOTIDE SEQUENCE [LARGE SCALE GENOMIC DNA]</scope>
    <source>
        <strain evidence="3">DSM 21843</strain>
    </source>
</reference>